<dbReference type="InterPro" id="IPR051534">
    <property type="entry name" value="CBASS_pafABC_assoc_protein"/>
</dbReference>
<evidence type="ECO:0000313" key="2">
    <source>
        <dbReference type="EMBL" id="OJX58739.1"/>
    </source>
</evidence>
<dbReference type="Pfam" id="PF25583">
    <property type="entry name" value="WCX"/>
    <property type="match status" value="1"/>
</dbReference>
<feature type="domain" description="WCX" evidence="1">
    <location>
        <begin position="73"/>
        <end position="150"/>
    </location>
</feature>
<sequence length="160" mass="18170">MVNGDRVTAGIMADVLEVSRRTVARDIDYLINVLHVPIAYDRRRNTYILDGQVPILFSLNPVVLESTTPASEEIEVTIAIDDDLARYFSVIAVHPTQRVSTHPNGEHTMQMRIRVDDTTVYWILGFGDRMRVIKPEYLRDRVLEMAQSILTEQSEQGGQA</sequence>
<dbReference type="Gene3D" id="1.10.10.10">
    <property type="entry name" value="Winged helix-like DNA-binding domain superfamily/Winged helix DNA-binding domain"/>
    <property type="match status" value="1"/>
</dbReference>
<dbReference type="Proteomes" id="UP000184233">
    <property type="component" value="Unassembled WGS sequence"/>
</dbReference>
<dbReference type="InterPro" id="IPR036388">
    <property type="entry name" value="WH-like_DNA-bd_sf"/>
</dbReference>
<dbReference type="InterPro" id="IPR057727">
    <property type="entry name" value="WCX_dom"/>
</dbReference>
<gene>
    <name evidence="2" type="ORF">BGO89_05375</name>
</gene>
<name>A0A1M3L1B3_9BACT</name>
<proteinExistence type="predicted"/>
<comment type="caution">
    <text evidence="2">The sequence shown here is derived from an EMBL/GenBank/DDBJ whole genome shotgun (WGS) entry which is preliminary data.</text>
</comment>
<evidence type="ECO:0000259" key="1">
    <source>
        <dbReference type="Pfam" id="PF25583"/>
    </source>
</evidence>
<evidence type="ECO:0000313" key="3">
    <source>
        <dbReference type="Proteomes" id="UP000184233"/>
    </source>
</evidence>
<protein>
    <recommendedName>
        <fullName evidence="1">WCX domain-containing protein</fullName>
    </recommendedName>
</protein>
<reference evidence="2 3" key="1">
    <citation type="submission" date="2016-09" db="EMBL/GenBank/DDBJ databases">
        <title>Genome-resolved meta-omics ties microbial dynamics to process performance in biotechnology for thiocyanate degradation.</title>
        <authorList>
            <person name="Kantor R.S."/>
            <person name="Huddy R.J."/>
            <person name="Iyer R."/>
            <person name="Thomas B.C."/>
            <person name="Brown C.T."/>
            <person name="Anantharaman K."/>
            <person name="Tringe S."/>
            <person name="Hettich R.L."/>
            <person name="Harrison S.T."/>
            <person name="Banfield J.F."/>
        </authorList>
    </citation>
    <scope>NUCLEOTIDE SEQUENCE [LARGE SCALE GENOMIC DNA]</scope>
    <source>
        <strain evidence="2">59-99</strain>
    </source>
</reference>
<dbReference type="PANTHER" id="PTHR34580:SF1">
    <property type="entry name" value="PROTEIN PAFC"/>
    <property type="match status" value="1"/>
</dbReference>
<organism evidence="2 3">
    <name type="scientific">Candidatus Kapaibacterium thiocyanatum</name>
    <dbReference type="NCBI Taxonomy" id="1895771"/>
    <lineage>
        <taxon>Bacteria</taxon>
        <taxon>Pseudomonadati</taxon>
        <taxon>Candidatus Kapaibacteriota</taxon>
        <taxon>Candidatus Kapaibacteriia</taxon>
        <taxon>Candidatus Kapaibacteriales</taxon>
        <taxon>Candidatus Kapaibacteriaceae</taxon>
        <taxon>Candidatus Kapaibacterium</taxon>
    </lineage>
</organism>
<dbReference type="PANTHER" id="PTHR34580">
    <property type="match status" value="1"/>
</dbReference>
<dbReference type="STRING" id="1895771.BGO89_05375"/>
<dbReference type="AlphaFoldDB" id="A0A1M3L1B3"/>
<accession>A0A1M3L1B3</accession>
<dbReference type="EMBL" id="MKVH01000015">
    <property type="protein sequence ID" value="OJX58739.1"/>
    <property type="molecule type" value="Genomic_DNA"/>
</dbReference>